<accession>A0ABD1F859</accession>
<dbReference type="Pfam" id="PF13843">
    <property type="entry name" value="DDE_Tnp_1_7"/>
    <property type="match status" value="1"/>
</dbReference>
<protein>
    <recommendedName>
        <fullName evidence="2">PiggyBac transposable element-derived protein domain-containing protein</fullName>
    </recommendedName>
</protein>
<proteinExistence type="predicted"/>
<evidence type="ECO:0000313" key="4">
    <source>
        <dbReference type="Proteomes" id="UP001566132"/>
    </source>
</evidence>
<comment type="caution">
    <text evidence="3">The sequence shown here is derived from an EMBL/GenBank/DDBJ whole genome shotgun (WGS) entry which is preliminary data.</text>
</comment>
<keyword evidence="4" id="KW-1185">Reference proteome</keyword>
<name>A0ABD1F859_HYPHA</name>
<organism evidence="3 4">
    <name type="scientific">Hypothenemus hampei</name>
    <name type="common">Coffee berry borer</name>
    <dbReference type="NCBI Taxonomy" id="57062"/>
    <lineage>
        <taxon>Eukaryota</taxon>
        <taxon>Metazoa</taxon>
        <taxon>Ecdysozoa</taxon>
        <taxon>Arthropoda</taxon>
        <taxon>Hexapoda</taxon>
        <taxon>Insecta</taxon>
        <taxon>Pterygota</taxon>
        <taxon>Neoptera</taxon>
        <taxon>Endopterygota</taxon>
        <taxon>Coleoptera</taxon>
        <taxon>Polyphaga</taxon>
        <taxon>Cucujiformia</taxon>
        <taxon>Curculionidae</taxon>
        <taxon>Scolytinae</taxon>
        <taxon>Hypothenemus</taxon>
    </lineage>
</organism>
<reference evidence="3 4" key="1">
    <citation type="submission" date="2024-05" db="EMBL/GenBank/DDBJ databases">
        <title>Genetic variation in Jamaican populations of the coffee berry borer (Hypothenemus hampei).</title>
        <authorList>
            <person name="Errbii M."/>
            <person name="Myrie A."/>
        </authorList>
    </citation>
    <scope>NUCLEOTIDE SEQUENCE [LARGE SCALE GENOMIC DNA]</scope>
    <source>
        <strain evidence="3">JA-Hopewell-2020-01-JO</strain>
        <tissue evidence="3">Whole body</tissue>
    </source>
</reference>
<evidence type="ECO:0000259" key="2">
    <source>
        <dbReference type="Pfam" id="PF13843"/>
    </source>
</evidence>
<sequence>MANKLPERKVADILLQENASITKWTEDVSDEEIDVVEEQSDQSDLGNSSGNEDLGVHTGELEKTSLESHLLHRKARRTSVSEYRGKSGYIWMLKNSKKNSGNLQSQSDNEHPGPTNGAEDCNTIEEFWSILFNECIINVIVTHTNHKIEEHRADLIARGINVQSYHHQTEACEIKAYIGLLYYSGLWKTSNVDDNVLWSKKQDHPVVSNN</sequence>
<feature type="domain" description="PiggyBac transposable element-derived protein" evidence="2">
    <location>
        <begin position="127"/>
        <end position="202"/>
    </location>
</feature>
<dbReference type="InterPro" id="IPR029526">
    <property type="entry name" value="PGBD"/>
</dbReference>
<gene>
    <name evidence="3" type="ORF">ABEB36_003135</name>
</gene>
<evidence type="ECO:0000256" key="1">
    <source>
        <dbReference type="SAM" id="MobiDB-lite"/>
    </source>
</evidence>
<dbReference type="AlphaFoldDB" id="A0ABD1F859"/>
<feature type="region of interest" description="Disordered" evidence="1">
    <location>
        <begin position="35"/>
        <end position="56"/>
    </location>
</feature>
<dbReference type="EMBL" id="JBDJPC010000002">
    <property type="protein sequence ID" value="KAL1513768.1"/>
    <property type="molecule type" value="Genomic_DNA"/>
</dbReference>
<evidence type="ECO:0000313" key="3">
    <source>
        <dbReference type="EMBL" id="KAL1513768.1"/>
    </source>
</evidence>
<dbReference type="Proteomes" id="UP001566132">
    <property type="component" value="Unassembled WGS sequence"/>
</dbReference>